<organism evidence="7 8">
    <name type="scientific">Saccharopolyspora dendranthemae</name>
    <dbReference type="NCBI Taxonomy" id="1181886"/>
    <lineage>
        <taxon>Bacteria</taxon>
        <taxon>Bacillati</taxon>
        <taxon>Actinomycetota</taxon>
        <taxon>Actinomycetes</taxon>
        <taxon>Pseudonocardiales</taxon>
        <taxon>Pseudonocardiaceae</taxon>
        <taxon>Saccharopolyspora</taxon>
    </lineage>
</organism>
<accession>A0A561U042</accession>
<dbReference type="Proteomes" id="UP000316184">
    <property type="component" value="Unassembled WGS sequence"/>
</dbReference>
<dbReference type="Pfam" id="PF01565">
    <property type="entry name" value="FAD_binding_4"/>
    <property type="match status" value="1"/>
</dbReference>
<evidence type="ECO:0000313" key="8">
    <source>
        <dbReference type="Proteomes" id="UP000316184"/>
    </source>
</evidence>
<dbReference type="InterPro" id="IPR016169">
    <property type="entry name" value="FAD-bd_PCMH_sub2"/>
</dbReference>
<dbReference type="InterPro" id="IPR036318">
    <property type="entry name" value="FAD-bd_PCMH-like_sf"/>
</dbReference>
<evidence type="ECO:0000256" key="1">
    <source>
        <dbReference type="ARBA" id="ARBA00022723"/>
    </source>
</evidence>
<dbReference type="EMBL" id="VIWX01000006">
    <property type="protein sequence ID" value="TWF92721.1"/>
    <property type="molecule type" value="Genomic_DNA"/>
</dbReference>
<dbReference type="PANTHER" id="PTHR11748:SF103">
    <property type="entry name" value="GLYCOLATE OXIDASE SUBUNIT GLCE"/>
    <property type="match status" value="1"/>
</dbReference>
<dbReference type="PROSITE" id="PS51379">
    <property type="entry name" value="4FE4S_FER_2"/>
    <property type="match status" value="1"/>
</dbReference>
<dbReference type="SUPFAM" id="SSF56176">
    <property type="entry name" value="FAD-binding/transporter-associated domain-like"/>
    <property type="match status" value="1"/>
</dbReference>
<dbReference type="PANTHER" id="PTHR11748">
    <property type="entry name" value="D-LACTATE DEHYDROGENASE"/>
    <property type="match status" value="1"/>
</dbReference>
<evidence type="ECO:0000259" key="5">
    <source>
        <dbReference type="PROSITE" id="PS51379"/>
    </source>
</evidence>
<dbReference type="Gene3D" id="3.30.465.10">
    <property type="match status" value="1"/>
</dbReference>
<evidence type="ECO:0000256" key="4">
    <source>
        <dbReference type="SAM" id="MobiDB-lite"/>
    </source>
</evidence>
<dbReference type="GO" id="GO:0051536">
    <property type="term" value="F:iron-sulfur cluster binding"/>
    <property type="evidence" value="ECO:0007669"/>
    <property type="project" value="UniProtKB-KW"/>
</dbReference>
<keyword evidence="8" id="KW-1185">Reference proteome</keyword>
<dbReference type="InterPro" id="IPR016166">
    <property type="entry name" value="FAD-bd_PCMH"/>
</dbReference>
<feature type="compositionally biased region" description="Basic residues" evidence="4">
    <location>
        <begin position="370"/>
        <end position="393"/>
    </location>
</feature>
<dbReference type="Pfam" id="PF00037">
    <property type="entry name" value="Fer4"/>
    <property type="match status" value="1"/>
</dbReference>
<comment type="caution">
    <text evidence="7">The sequence shown here is derived from an EMBL/GenBank/DDBJ whole genome shotgun (WGS) entry which is preliminary data.</text>
</comment>
<sequence length="549" mass="58611">MQTKTTEAAHDALAAVLGADNVRRADENSSDKGLGHQLVAAVEGTEQTAAAMKVAAEHELRVVPTGSGSKLDWGAPPRDVDLLLDLSPANKIVEHAAGDLVVHALAGTPITDINRFVRDGGQQLPIDQPITTATVGGVIATATSGPCRHLFGGVRDLLIGVTVVLADGTVTTAGGKVVKNVAGYDLCKLYTGSFGTLGVITEAVFRLHPVAAEHRWITTVTDDAATAARAADTIRQSQAMPTAIEIDRPAGGPFTVCGQLEGRPSATHDRALQLASAVEGEVADGQPEWWGQHPFDSEGTGLRVGAEPGAMPALLTAIEQSTGDLPISVRGAIGIGVLHAGLPASADPAAVARLTSELRARADYVVRRTRTARGPRPRRPVGPHRRRAARAHAPHQGPVRFRNTGSLRAGSWEESDDRDPGRPWRLRRLPPAATRTHRRLRALRLLPAELSHLRAVGGGDGLPPRSHLPDEGRPRRRTLTDNMVEHFDACLGCMACVTACPSGVQYGTLIAETRAQVERHHERGRFEKLLRTAIFTMFPYPKRLRAMRG</sequence>
<name>A0A561U042_9PSEU</name>
<keyword evidence="1" id="KW-0479">Metal-binding</keyword>
<dbReference type="AlphaFoldDB" id="A0A561U042"/>
<dbReference type="GO" id="GO:0071949">
    <property type="term" value="F:FAD binding"/>
    <property type="evidence" value="ECO:0007669"/>
    <property type="project" value="InterPro"/>
</dbReference>
<reference evidence="7 8" key="1">
    <citation type="submission" date="2019-06" db="EMBL/GenBank/DDBJ databases">
        <title>Sequencing the genomes of 1000 actinobacteria strains.</title>
        <authorList>
            <person name="Klenk H.-P."/>
        </authorList>
    </citation>
    <scope>NUCLEOTIDE SEQUENCE [LARGE SCALE GENOMIC DNA]</scope>
    <source>
        <strain evidence="7 8">DSM 46699</strain>
    </source>
</reference>
<dbReference type="InterPro" id="IPR009051">
    <property type="entry name" value="Helical_ferredxn"/>
</dbReference>
<keyword evidence="3" id="KW-0411">Iron-sulfur</keyword>
<proteinExistence type="predicted"/>
<evidence type="ECO:0000256" key="3">
    <source>
        <dbReference type="ARBA" id="ARBA00023014"/>
    </source>
</evidence>
<gene>
    <name evidence="7" type="ORF">FHU35_161</name>
</gene>
<protein>
    <submittedName>
        <fullName evidence="7">4Fe-4S binding protein</fullName>
    </submittedName>
</protein>
<dbReference type="PROSITE" id="PS00198">
    <property type="entry name" value="4FE4S_FER_1"/>
    <property type="match status" value="1"/>
</dbReference>
<dbReference type="PROSITE" id="PS51387">
    <property type="entry name" value="FAD_PCMH"/>
    <property type="match status" value="1"/>
</dbReference>
<dbReference type="InterPro" id="IPR006094">
    <property type="entry name" value="Oxid_FAD_bind_N"/>
</dbReference>
<dbReference type="SUPFAM" id="SSF46548">
    <property type="entry name" value="alpha-helical ferredoxin"/>
    <property type="match status" value="1"/>
</dbReference>
<dbReference type="InterPro" id="IPR017896">
    <property type="entry name" value="4Fe4S_Fe-S-bd"/>
</dbReference>
<feature type="non-terminal residue" evidence="7">
    <location>
        <position position="549"/>
    </location>
</feature>
<evidence type="ECO:0000259" key="6">
    <source>
        <dbReference type="PROSITE" id="PS51387"/>
    </source>
</evidence>
<keyword evidence="2" id="KW-0408">Iron</keyword>
<feature type="region of interest" description="Disordered" evidence="4">
    <location>
        <begin position="370"/>
        <end position="427"/>
    </location>
</feature>
<dbReference type="Gene3D" id="1.10.1060.10">
    <property type="entry name" value="Alpha-helical ferredoxin"/>
    <property type="match status" value="1"/>
</dbReference>
<feature type="domain" description="FAD-binding PCMH-type" evidence="6">
    <location>
        <begin position="31"/>
        <end position="210"/>
    </location>
</feature>
<evidence type="ECO:0000256" key="2">
    <source>
        <dbReference type="ARBA" id="ARBA00023004"/>
    </source>
</evidence>
<feature type="region of interest" description="Disordered" evidence="4">
    <location>
        <begin position="456"/>
        <end position="475"/>
    </location>
</feature>
<dbReference type="InterPro" id="IPR017900">
    <property type="entry name" value="4Fe4S_Fe_S_CS"/>
</dbReference>
<dbReference type="GO" id="GO:0046872">
    <property type="term" value="F:metal ion binding"/>
    <property type="evidence" value="ECO:0007669"/>
    <property type="project" value="UniProtKB-KW"/>
</dbReference>
<feature type="domain" description="4Fe-4S ferredoxin-type" evidence="5">
    <location>
        <begin position="480"/>
        <end position="504"/>
    </location>
</feature>
<evidence type="ECO:0000313" key="7">
    <source>
        <dbReference type="EMBL" id="TWF92721.1"/>
    </source>
</evidence>